<name>A0A5C2SH80_9APHY</name>
<proteinExistence type="predicted"/>
<keyword evidence="2" id="KW-1185">Reference proteome</keyword>
<gene>
    <name evidence="1" type="ORF">L227DRAFT_431882</name>
</gene>
<dbReference type="EMBL" id="ML122258">
    <property type="protein sequence ID" value="RPD62627.1"/>
    <property type="molecule type" value="Genomic_DNA"/>
</dbReference>
<accession>A0A5C2SH80</accession>
<dbReference type="AlphaFoldDB" id="A0A5C2SH80"/>
<evidence type="ECO:0000313" key="2">
    <source>
        <dbReference type="Proteomes" id="UP000313359"/>
    </source>
</evidence>
<evidence type="ECO:0000313" key="1">
    <source>
        <dbReference type="EMBL" id="RPD62627.1"/>
    </source>
</evidence>
<organism evidence="1 2">
    <name type="scientific">Lentinus tigrinus ALCF2SS1-6</name>
    <dbReference type="NCBI Taxonomy" id="1328759"/>
    <lineage>
        <taxon>Eukaryota</taxon>
        <taxon>Fungi</taxon>
        <taxon>Dikarya</taxon>
        <taxon>Basidiomycota</taxon>
        <taxon>Agaricomycotina</taxon>
        <taxon>Agaricomycetes</taxon>
        <taxon>Polyporales</taxon>
        <taxon>Polyporaceae</taxon>
        <taxon>Lentinus</taxon>
    </lineage>
</organism>
<reference evidence="1" key="1">
    <citation type="journal article" date="2018" name="Genome Biol. Evol.">
        <title>Genomics and development of Lentinus tigrinus, a white-rot wood-decaying mushroom with dimorphic fruiting bodies.</title>
        <authorList>
            <person name="Wu B."/>
            <person name="Xu Z."/>
            <person name="Knudson A."/>
            <person name="Carlson A."/>
            <person name="Chen N."/>
            <person name="Kovaka S."/>
            <person name="LaButti K."/>
            <person name="Lipzen A."/>
            <person name="Pennachio C."/>
            <person name="Riley R."/>
            <person name="Schakwitz W."/>
            <person name="Umezawa K."/>
            <person name="Ohm R.A."/>
            <person name="Grigoriev I.V."/>
            <person name="Nagy L.G."/>
            <person name="Gibbons J."/>
            <person name="Hibbett D."/>
        </authorList>
    </citation>
    <scope>NUCLEOTIDE SEQUENCE [LARGE SCALE GENOMIC DNA]</scope>
    <source>
        <strain evidence="1">ALCF2SS1-6</strain>
    </source>
</reference>
<sequence length="197" mass="21610">MGAVSRDLGATSRPPTYTALPRIPRLATSFRQSVGRFDKTKLSHKAHREGRHLCGVLPGDAIPSDLQMKRLRSILHPNIQRLSRHRVEAAGMFLSVCSGARDAHFVHVVPPPEADRCPCQGLKISSPLCSDPVKQGDEQVNRIPACASFVGWTSRRECSLLLSLGRRWYHAFGPHGSYPARSVPLGACRRCGLPQGC</sequence>
<dbReference type="Proteomes" id="UP000313359">
    <property type="component" value="Unassembled WGS sequence"/>
</dbReference>
<protein>
    <submittedName>
        <fullName evidence="1">Uncharacterized protein</fullName>
    </submittedName>
</protein>